<evidence type="ECO:0000259" key="5">
    <source>
        <dbReference type="PROSITE" id="PS50240"/>
    </source>
</evidence>
<evidence type="ECO:0000313" key="6">
    <source>
        <dbReference type="EMBL" id="KGQ06816.1"/>
    </source>
</evidence>
<comment type="caution">
    <text evidence="6">The sequence shown here is derived from an EMBL/GenBank/DDBJ whole genome shotgun (WGS) entry which is preliminary data.</text>
</comment>
<dbReference type="FunFam" id="2.40.10.10:FF:000068">
    <property type="entry name" value="transmembrane protease serine 2"/>
    <property type="match status" value="1"/>
</dbReference>
<dbReference type="SUPFAM" id="SSF50494">
    <property type="entry name" value="Trypsin-like serine proteases"/>
    <property type="match status" value="1"/>
</dbReference>
<sequence length="244" mass="25517">MVRKASITLVVAFSAALAAAAAIDKRIRGGEEAQEGEFPFVVRLHYENPIALCAGSLLDSTTVLTAAHCLEGKGDEVLSVRAGSLSKDYGGVVAEVESVRQHPDWTQIDHQNDIAILKLSSPIEESETIGYAKLPPGGSNPVNGSTAVAAGWGDNGCGPADRLRKVGQHIRDITDCVKVLPTLFPDGKVCASGAGDTAAGDSGGPLIDEATGQVIGITSFWHFYTKVSSYRAFINGIDPRAITA</sequence>
<dbReference type="InterPro" id="IPR050430">
    <property type="entry name" value="Peptidase_S1"/>
</dbReference>
<dbReference type="InterPro" id="IPR033116">
    <property type="entry name" value="TRYPSIN_SER"/>
</dbReference>
<dbReference type="InterPro" id="IPR009003">
    <property type="entry name" value="Peptidase_S1_PA"/>
</dbReference>
<keyword evidence="3" id="KW-0720">Serine protease</keyword>
<dbReference type="PANTHER" id="PTHR24276:SF98">
    <property type="entry name" value="FI18310P1-RELATED"/>
    <property type="match status" value="1"/>
</dbReference>
<dbReference type="STRING" id="1245745.A0A0A2VG21"/>
<dbReference type="InterPro" id="IPR001254">
    <property type="entry name" value="Trypsin_dom"/>
</dbReference>
<dbReference type="PRINTS" id="PR00722">
    <property type="entry name" value="CHYMOTRYPSIN"/>
</dbReference>
<dbReference type="Proteomes" id="UP000030106">
    <property type="component" value="Unassembled WGS sequence"/>
</dbReference>
<name>A0A0A2VG21_BEABA</name>
<gene>
    <name evidence="6" type="ORF">BBAD15_g7857</name>
</gene>
<dbReference type="PROSITE" id="PS00134">
    <property type="entry name" value="TRYPSIN_HIS"/>
    <property type="match status" value="1"/>
</dbReference>
<dbReference type="InterPro" id="IPR018114">
    <property type="entry name" value="TRYPSIN_HIS"/>
</dbReference>
<dbReference type="CDD" id="cd00190">
    <property type="entry name" value="Tryp_SPc"/>
    <property type="match status" value="1"/>
</dbReference>
<dbReference type="Pfam" id="PF00089">
    <property type="entry name" value="Trypsin"/>
    <property type="match status" value="1"/>
</dbReference>
<dbReference type="PANTHER" id="PTHR24276">
    <property type="entry name" value="POLYSERASE-RELATED"/>
    <property type="match status" value="1"/>
</dbReference>
<proteinExistence type="inferred from homology"/>
<keyword evidence="4" id="KW-0732">Signal</keyword>
<dbReference type="InterPro" id="IPR043504">
    <property type="entry name" value="Peptidase_S1_PA_chymotrypsin"/>
</dbReference>
<evidence type="ECO:0000313" key="7">
    <source>
        <dbReference type="Proteomes" id="UP000030106"/>
    </source>
</evidence>
<organism evidence="6 7">
    <name type="scientific">Beauveria bassiana D1-5</name>
    <dbReference type="NCBI Taxonomy" id="1245745"/>
    <lineage>
        <taxon>Eukaryota</taxon>
        <taxon>Fungi</taxon>
        <taxon>Dikarya</taxon>
        <taxon>Ascomycota</taxon>
        <taxon>Pezizomycotina</taxon>
        <taxon>Sordariomycetes</taxon>
        <taxon>Hypocreomycetidae</taxon>
        <taxon>Hypocreales</taxon>
        <taxon>Cordycipitaceae</taxon>
        <taxon>Beauveria</taxon>
    </lineage>
</organism>
<evidence type="ECO:0000256" key="4">
    <source>
        <dbReference type="SAM" id="SignalP"/>
    </source>
</evidence>
<feature type="chain" id="PRO_5001995564" evidence="4">
    <location>
        <begin position="21"/>
        <end position="244"/>
    </location>
</feature>
<dbReference type="Gene3D" id="2.40.10.10">
    <property type="entry name" value="Trypsin-like serine proteases"/>
    <property type="match status" value="1"/>
</dbReference>
<keyword evidence="3" id="KW-0645">Protease</keyword>
<dbReference type="InterPro" id="IPR001314">
    <property type="entry name" value="Peptidase_S1A"/>
</dbReference>
<dbReference type="PROSITE" id="PS00135">
    <property type="entry name" value="TRYPSIN_SER"/>
    <property type="match status" value="1"/>
</dbReference>
<comment type="similarity">
    <text evidence="1">Belongs to the peptidase S1 family.</text>
</comment>
<dbReference type="EMBL" id="ANFO01000752">
    <property type="protein sequence ID" value="KGQ06816.1"/>
    <property type="molecule type" value="Genomic_DNA"/>
</dbReference>
<accession>A0A0A2VG21</accession>
<dbReference type="GO" id="GO:0004252">
    <property type="term" value="F:serine-type endopeptidase activity"/>
    <property type="evidence" value="ECO:0007669"/>
    <property type="project" value="InterPro"/>
</dbReference>
<dbReference type="PROSITE" id="PS50240">
    <property type="entry name" value="TRYPSIN_DOM"/>
    <property type="match status" value="1"/>
</dbReference>
<keyword evidence="2" id="KW-1015">Disulfide bond</keyword>
<protein>
    <submittedName>
        <fullName evidence="6">Trypsin</fullName>
    </submittedName>
</protein>
<evidence type="ECO:0000256" key="3">
    <source>
        <dbReference type="RuleBase" id="RU363034"/>
    </source>
</evidence>
<dbReference type="SMART" id="SM00020">
    <property type="entry name" value="Tryp_SPc"/>
    <property type="match status" value="1"/>
</dbReference>
<dbReference type="GO" id="GO:0006508">
    <property type="term" value="P:proteolysis"/>
    <property type="evidence" value="ECO:0007669"/>
    <property type="project" value="UniProtKB-KW"/>
</dbReference>
<evidence type="ECO:0000256" key="1">
    <source>
        <dbReference type="ARBA" id="ARBA00007664"/>
    </source>
</evidence>
<dbReference type="AlphaFoldDB" id="A0A0A2VG21"/>
<feature type="signal peptide" evidence="4">
    <location>
        <begin position="1"/>
        <end position="20"/>
    </location>
</feature>
<reference evidence="6 7" key="1">
    <citation type="submission" date="2012-10" db="EMBL/GenBank/DDBJ databases">
        <title>Genome sequencing and analysis of entomopathogenic fungi Beauveria bassiana D1-5.</title>
        <authorList>
            <person name="Li Q."/>
            <person name="Wang L."/>
            <person name="Zhang Z."/>
            <person name="Wang Q."/>
            <person name="Ren J."/>
            <person name="Wang M."/>
            <person name="Xu W."/>
            <person name="Wang J."/>
            <person name="Lu Y."/>
            <person name="Du Q."/>
            <person name="Sun Z."/>
        </authorList>
    </citation>
    <scope>NUCLEOTIDE SEQUENCE [LARGE SCALE GENOMIC DNA]</scope>
    <source>
        <strain evidence="6 7">D1-5</strain>
    </source>
</reference>
<evidence type="ECO:0000256" key="2">
    <source>
        <dbReference type="ARBA" id="ARBA00023157"/>
    </source>
</evidence>
<keyword evidence="3" id="KW-0378">Hydrolase</keyword>
<feature type="domain" description="Peptidase S1" evidence="5">
    <location>
        <begin position="27"/>
        <end position="242"/>
    </location>
</feature>
<dbReference type="HOGENOM" id="CLU_006842_7_5_1"/>